<dbReference type="Proteomes" id="UP000515788">
    <property type="component" value="Chromosome 2"/>
</dbReference>
<dbReference type="SUPFAM" id="SSF158694">
    <property type="entry name" value="UraD-Like"/>
    <property type="match status" value="1"/>
</dbReference>
<feature type="domain" description="Oxo-4-hydroxy-4-carboxy-5-ureidoimidazoline decarboxylase" evidence="2">
    <location>
        <begin position="17"/>
        <end position="186"/>
    </location>
</feature>
<reference evidence="3 4" key="1">
    <citation type="submission" date="2020-06" db="EMBL/GenBank/DDBJ databases">
        <title>The yeast mating-type switching endonuclease HO is a domesticated member of an unorthodox homing genetic element family.</title>
        <authorList>
            <person name="Coughlan A.Y."/>
            <person name="Lombardi L."/>
            <person name="Braun-Galleani S."/>
            <person name="Martos A.R."/>
            <person name="Galeote V."/>
            <person name="Bigey F."/>
            <person name="Dequin S."/>
            <person name="Byrne K.P."/>
            <person name="Wolfe K.H."/>
        </authorList>
    </citation>
    <scope>NUCLEOTIDE SEQUENCE [LARGE SCALE GENOMIC DNA]</scope>
    <source>
        <strain evidence="3 4">CBS764</strain>
    </source>
</reference>
<dbReference type="RefSeq" id="XP_037138290.1">
    <property type="nucleotide sequence ID" value="XM_037282395.1"/>
</dbReference>
<dbReference type="InterPro" id="IPR036778">
    <property type="entry name" value="OHCU_decarboxylase_sf"/>
</dbReference>
<protein>
    <recommendedName>
        <fullName evidence="2">Oxo-4-hydroxy-4-carboxy-5-ureidoimidazoline decarboxylase domain-containing protein</fullName>
    </recommendedName>
</protein>
<evidence type="ECO:0000259" key="2">
    <source>
        <dbReference type="Pfam" id="PF09349"/>
    </source>
</evidence>
<dbReference type="GO" id="GO:0006144">
    <property type="term" value="P:purine nucleobase metabolic process"/>
    <property type="evidence" value="ECO:0007669"/>
    <property type="project" value="UniProtKB-KW"/>
</dbReference>
<dbReference type="InterPro" id="IPR018020">
    <property type="entry name" value="OHCU_decarboxylase"/>
</dbReference>
<keyword evidence="4" id="KW-1185">Reference proteome</keyword>
<accession>A0A7G3ZDM9</accession>
<proteinExistence type="predicted"/>
<gene>
    <name evidence="3" type="ORF">HG536_0B04790</name>
</gene>
<dbReference type="GeneID" id="59324734"/>
<dbReference type="AlphaFoldDB" id="A0A7G3ZDM9"/>
<evidence type="ECO:0000256" key="1">
    <source>
        <dbReference type="ARBA" id="ARBA00022631"/>
    </source>
</evidence>
<dbReference type="PANTHER" id="PTHR37987">
    <property type="entry name" value="CHROMOSOME 9, WHOLE GENOME SHOTGUN SEQUENCE"/>
    <property type="match status" value="1"/>
</dbReference>
<sequence>MLLPSYDNFINCENFSKQAAVVEDLFEPSYSILKFTLRDDDFMHQARRDASNYGEFIELIRSKLLQISHNTEKVGPSSRDVDHLADIVSAHPRLGESVKRLSAHSEKEQRNLSNSNDPAEIREKLAELNEDYEQAYPGLRFVVFVNGRSRSEIIKVMQERIASGNSWFGEVDIAINELCCIALDRVKKWESSGFKL</sequence>
<dbReference type="Pfam" id="PF09349">
    <property type="entry name" value="OHCU_decarbox"/>
    <property type="match status" value="1"/>
</dbReference>
<evidence type="ECO:0000313" key="4">
    <source>
        <dbReference type="Proteomes" id="UP000515788"/>
    </source>
</evidence>
<name>A0A7G3ZDM9_9SACH</name>
<dbReference type="PANTHER" id="PTHR37987:SF1">
    <property type="entry name" value="OXO-4-HYDROXY-4-CARBOXY-5-UREIDOIMIDAZOLINE DECARBOXYLASE DOMAIN-CONTAINING PROTEIN"/>
    <property type="match status" value="1"/>
</dbReference>
<dbReference type="OrthoDB" id="5398391at2759"/>
<dbReference type="KEGG" id="tgb:HG536_0B04790"/>
<organism evidence="3 4">
    <name type="scientific">Torulaspora globosa</name>
    <dbReference type="NCBI Taxonomy" id="48254"/>
    <lineage>
        <taxon>Eukaryota</taxon>
        <taxon>Fungi</taxon>
        <taxon>Dikarya</taxon>
        <taxon>Ascomycota</taxon>
        <taxon>Saccharomycotina</taxon>
        <taxon>Saccharomycetes</taxon>
        <taxon>Saccharomycetales</taxon>
        <taxon>Saccharomycetaceae</taxon>
        <taxon>Torulaspora</taxon>
    </lineage>
</organism>
<evidence type="ECO:0000313" key="3">
    <source>
        <dbReference type="EMBL" id="QLL31615.1"/>
    </source>
</evidence>
<keyword evidence="1" id="KW-0659">Purine metabolism</keyword>
<dbReference type="EMBL" id="CP059247">
    <property type="protein sequence ID" value="QLL31615.1"/>
    <property type="molecule type" value="Genomic_DNA"/>
</dbReference>
<dbReference type="Gene3D" id="1.10.3330.10">
    <property type="entry name" value="Oxo-4-hydroxy-4-carboxy-5-ureidoimidazoline decarboxylase"/>
    <property type="match status" value="1"/>
</dbReference>